<evidence type="ECO:0000256" key="2">
    <source>
        <dbReference type="ARBA" id="ARBA00022490"/>
    </source>
</evidence>
<keyword evidence="5" id="KW-0175">Coiled coil</keyword>
<dbReference type="EnsemblMetazoa" id="ACOM043057-RA">
    <property type="protein sequence ID" value="ACOM043057-PA.1"/>
    <property type="gene ID" value="ACOM043057"/>
</dbReference>
<dbReference type="PANTHER" id="PTHR20544">
    <property type="entry name" value="CENTROSOMAL PROTEIN CEP135"/>
    <property type="match status" value="1"/>
</dbReference>
<feature type="coiled-coil region" evidence="5">
    <location>
        <begin position="98"/>
        <end position="132"/>
    </location>
</feature>
<organism evidence="7">
    <name type="scientific">Anopheles coluzzii</name>
    <name type="common">African malaria mosquito</name>
    <dbReference type="NCBI Taxonomy" id="1518534"/>
    <lineage>
        <taxon>Eukaryota</taxon>
        <taxon>Metazoa</taxon>
        <taxon>Ecdysozoa</taxon>
        <taxon>Arthropoda</taxon>
        <taxon>Hexapoda</taxon>
        <taxon>Insecta</taxon>
        <taxon>Pterygota</taxon>
        <taxon>Neoptera</taxon>
        <taxon>Endopterygota</taxon>
        <taxon>Diptera</taxon>
        <taxon>Nematocera</taxon>
        <taxon>Culicoidea</taxon>
        <taxon>Culicidae</taxon>
        <taxon>Anophelinae</taxon>
        <taxon>Anopheles</taxon>
    </lineage>
</organism>
<protein>
    <submittedName>
        <fullName evidence="7">Uncharacterized protein</fullName>
    </submittedName>
</protein>
<dbReference type="VEuPathDB" id="VectorBase:ACON2_041654"/>
<feature type="compositionally biased region" description="Polar residues" evidence="6">
    <location>
        <begin position="311"/>
        <end position="320"/>
    </location>
</feature>
<proteinExistence type="inferred from homology"/>
<name>A0A8W7Q4Q8_ANOCL</name>
<feature type="region of interest" description="Disordered" evidence="6">
    <location>
        <begin position="860"/>
        <end position="893"/>
    </location>
</feature>
<dbReference type="Gene3D" id="1.10.287.1490">
    <property type="match status" value="1"/>
</dbReference>
<accession>A0A8W7Q4Q8</accession>
<evidence type="ECO:0000256" key="6">
    <source>
        <dbReference type="SAM" id="MobiDB-lite"/>
    </source>
</evidence>
<dbReference type="GO" id="GO:0005814">
    <property type="term" value="C:centriole"/>
    <property type="evidence" value="ECO:0007669"/>
    <property type="project" value="UniProtKB-SubCell"/>
</dbReference>
<sequence>MDIEARHSELRTRLDVLGFGHPLPLSAIGIVSAILDDLIQTSEKLKCANQRIEQLHQEKSAWELGVEPYKCDNSRLLAECNALHLELIKQQDKHILANTELRSRVRSLQADKKQLEEKCLAAECKIRELQTGSSESVKSRKDIANKQRKPFISTVRAGTFYQPPKCCEQGGMQQPGGMPPTCRCPCNQMKQVDVLHEVERLRVETQNQQGVIDALKNQPVSSSAESQVELQSLQYRCSELEEKLRHTKQERDRYSSDAERQRTVVSQLKRESVEKDHELAELKNELHAQRKSNRPSTASQGGGGRLRTADSHGSGQSSLSVQAAIHRIERERDAAKSEVRQLEQERDALREKLKLSTRSQQDAVAKHENAIAEYSGRVATLEAEKRDLQGGQSAAQMKVKLLKEESRELQARVKELEESYSKLKLSYSQMKILHEQTERALAQHQQRLLSTETQLGTAESKLQRVDSTVEDAQNEVGRLKGEISLLRASNASLVREKDKLLMDLDKKTENLYAAEAEIAELKAKRKELKSTIDRMQQKLDNVSTDNIHKESTLRSVSTETDTLKQQMATLKRKNDNASTENGRLSNELTDALAELTLTKRQLKDSQQEVERMKTQLREYVQEMQRAEELLLEKERERESMLERFKSLSEGVNVLETSNHTLEAETSEARKLLQEAEERIATLEELTNEREQNIRECEHQINELSASLAAAESELEALREENKALALDLEATKELCGKLDLQKDKLQAELEEHSNIREQLAREKGTLQRELTLTRTGDRAAVDGLQELLTASRADLEQHRLALAQQQQETEKLRTEVDALRSRMADEQDKARRSEALASEYGVQLQELRRQLTDERFALMRSRAGESRTEREDIHHEDEGDDGDDDDCNRYSTM</sequence>
<feature type="compositionally biased region" description="Basic and acidic residues" evidence="6">
    <location>
        <begin position="860"/>
        <end position="877"/>
    </location>
</feature>
<dbReference type="SUPFAM" id="SSF57997">
    <property type="entry name" value="Tropomyosin"/>
    <property type="match status" value="2"/>
</dbReference>
<dbReference type="InterPro" id="IPR051877">
    <property type="entry name" value="Centriole_BasalBody_StrucProt"/>
</dbReference>
<dbReference type="Proteomes" id="UP000075882">
    <property type="component" value="Unassembled WGS sequence"/>
</dbReference>
<reference evidence="7" key="1">
    <citation type="submission" date="2022-08" db="UniProtKB">
        <authorList>
            <consortium name="EnsemblMetazoa"/>
        </authorList>
    </citation>
    <scope>IDENTIFICATION</scope>
</reference>
<dbReference type="PANTHER" id="PTHR20544:SF0">
    <property type="entry name" value="NUCLEOPROTEIN TPR_MLP1 DOMAIN-CONTAINING PROTEIN"/>
    <property type="match status" value="1"/>
</dbReference>
<comment type="subcellular location">
    <subcellularLocation>
        <location evidence="1">Cytoplasm</location>
        <location evidence="1">Cytoskeleton</location>
        <location evidence="1">Microtubule organizing center</location>
        <location evidence="1">Centrosome</location>
        <location evidence="1">Centriole</location>
    </subcellularLocation>
</comment>
<feature type="coiled-coil region" evidence="5">
    <location>
        <begin position="325"/>
        <end position="836"/>
    </location>
</feature>
<evidence type="ECO:0000313" key="7">
    <source>
        <dbReference type="EnsemblMetazoa" id="ACOM043057-PA.1"/>
    </source>
</evidence>
<keyword evidence="2" id="KW-0963">Cytoplasm</keyword>
<evidence type="ECO:0000256" key="3">
    <source>
        <dbReference type="ARBA" id="ARBA00023212"/>
    </source>
</evidence>
<dbReference type="AlphaFoldDB" id="A0A8W7Q4Q8"/>
<evidence type="ECO:0000256" key="1">
    <source>
        <dbReference type="ARBA" id="ARBA00004114"/>
    </source>
</evidence>
<comment type="similarity">
    <text evidence="4">Belongs to the CEP135/TSGA10 family.</text>
</comment>
<feature type="compositionally biased region" description="Basic and acidic residues" evidence="6">
    <location>
        <begin position="244"/>
        <end position="288"/>
    </location>
</feature>
<keyword evidence="3" id="KW-0206">Cytoskeleton</keyword>
<evidence type="ECO:0000256" key="4">
    <source>
        <dbReference type="ARBA" id="ARBA00038123"/>
    </source>
</evidence>
<feature type="region of interest" description="Disordered" evidence="6">
    <location>
        <begin position="244"/>
        <end position="320"/>
    </location>
</feature>
<evidence type="ECO:0000256" key="5">
    <source>
        <dbReference type="SAM" id="Coils"/>
    </source>
</evidence>